<proteinExistence type="predicted"/>
<dbReference type="Proteomes" id="UP001217324">
    <property type="component" value="Chromosome"/>
</dbReference>
<evidence type="ECO:0000256" key="1">
    <source>
        <dbReference type="ARBA" id="ARBA00023015"/>
    </source>
</evidence>
<dbReference type="EMBL" id="CP118627">
    <property type="protein sequence ID" value="WEA14918.1"/>
    <property type="molecule type" value="Genomic_DNA"/>
</dbReference>
<reference evidence="8" key="3">
    <citation type="submission" date="2023-02" db="EMBL/GenBank/DDBJ databases">
        <title>Comparative genomics and fermentation flavor characterization of five lactic acid bacteria reveal flavor biosynthesis metabolic pathways in fermented muskmelon puree.</title>
        <authorList>
            <person name="Yuan L."/>
            <person name="Li M."/>
            <person name="Xu X."/>
            <person name="Lao F."/>
            <person name="Wu J."/>
        </authorList>
    </citation>
    <scope>NUCLEOTIDE SEQUENCE</scope>
    <source>
        <strain evidence="8">Pa-2</strain>
    </source>
</reference>
<accession>A0A098CYH7</accession>
<reference evidence="6" key="4">
    <citation type="submission" date="2023-04" db="EMBL/GenBank/DDBJ databases">
        <title>Genomic analysis of Lactococcus garvieae isolates.</title>
        <authorList>
            <person name="Zhanghang C."/>
        </authorList>
    </citation>
    <scope>NUCLEOTIDE SEQUENCE</scope>
    <source>
        <strain evidence="6">ZB-1</strain>
    </source>
</reference>
<dbReference type="Gene3D" id="3.40.1410.10">
    <property type="entry name" value="Chorismate lyase-like"/>
    <property type="match status" value="1"/>
</dbReference>
<dbReference type="EMBL" id="FOTJ01000001">
    <property type="protein sequence ID" value="SFL10795.1"/>
    <property type="molecule type" value="Genomic_DNA"/>
</dbReference>
<dbReference type="EMBL" id="BLXU01000009">
    <property type="protein sequence ID" value="GFO52329.1"/>
    <property type="molecule type" value="Genomic_DNA"/>
</dbReference>
<dbReference type="AlphaFoldDB" id="A0A098CYH7"/>
<protein>
    <submittedName>
        <fullName evidence="5">GntR family transcriptional regulator</fullName>
    </submittedName>
</protein>
<dbReference type="InterPro" id="IPR000524">
    <property type="entry name" value="Tscrpt_reg_HTH_GntR"/>
</dbReference>
<dbReference type="InterPro" id="IPR050679">
    <property type="entry name" value="Bact_HTH_transcr_reg"/>
</dbReference>
<evidence type="ECO:0000313" key="7">
    <source>
        <dbReference type="EMBL" id="SFL10795.1"/>
    </source>
</evidence>
<reference evidence="7 9" key="1">
    <citation type="submission" date="2016-10" db="EMBL/GenBank/DDBJ databases">
        <authorList>
            <person name="de Groot N.N."/>
        </authorList>
    </citation>
    <scope>NUCLEOTIDE SEQUENCE [LARGE SCALE GENOMIC DNA]</scope>
    <source>
        <strain evidence="7 9">M79</strain>
    </source>
</reference>
<dbReference type="Pfam" id="PF00392">
    <property type="entry name" value="GntR"/>
    <property type="match status" value="1"/>
</dbReference>
<dbReference type="EMBL" id="JARYTV010000001">
    <property type="protein sequence ID" value="MDH7958963.1"/>
    <property type="molecule type" value="Genomic_DNA"/>
</dbReference>
<dbReference type="InterPro" id="IPR028978">
    <property type="entry name" value="Chorismate_lyase_/UTRA_dom_sf"/>
</dbReference>
<gene>
    <name evidence="5" type="primary">rgrB</name>
    <name evidence="5" type="ORF">ikelab_16040</name>
    <name evidence="8" type="ORF">PWF74_05275</name>
    <name evidence="6" type="ORF">QHR29_00540</name>
    <name evidence="7" type="ORF">SAMN05216438_101291</name>
</gene>
<dbReference type="GO" id="GO:0003700">
    <property type="term" value="F:DNA-binding transcription factor activity"/>
    <property type="evidence" value="ECO:0007669"/>
    <property type="project" value="InterPro"/>
</dbReference>
<dbReference type="InterPro" id="IPR036388">
    <property type="entry name" value="WH-like_DNA-bd_sf"/>
</dbReference>
<keyword evidence="3" id="KW-0804">Transcription</keyword>
<organism evidence="5 10">
    <name type="scientific">Lactococcus garvieae</name>
    <dbReference type="NCBI Taxonomy" id="1363"/>
    <lineage>
        <taxon>Bacteria</taxon>
        <taxon>Bacillati</taxon>
        <taxon>Bacillota</taxon>
        <taxon>Bacilli</taxon>
        <taxon>Lactobacillales</taxon>
        <taxon>Streptococcaceae</taxon>
        <taxon>Lactococcus</taxon>
    </lineage>
</organism>
<dbReference type="FunFam" id="1.10.10.10:FF:000079">
    <property type="entry name" value="GntR family transcriptional regulator"/>
    <property type="match status" value="1"/>
</dbReference>
<evidence type="ECO:0000313" key="8">
    <source>
        <dbReference type="EMBL" id="WEA14918.1"/>
    </source>
</evidence>
<name>A0A098CYH7_9LACT</name>
<dbReference type="Gene3D" id="1.10.10.10">
    <property type="entry name" value="Winged helix-like DNA-binding domain superfamily/Winged helix DNA-binding domain"/>
    <property type="match status" value="1"/>
</dbReference>
<dbReference type="GO" id="GO:0045892">
    <property type="term" value="P:negative regulation of DNA-templated transcription"/>
    <property type="evidence" value="ECO:0007669"/>
    <property type="project" value="TreeGrafter"/>
</dbReference>
<dbReference type="CDD" id="cd07377">
    <property type="entry name" value="WHTH_GntR"/>
    <property type="match status" value="1"/>
</dbReference>
<evidence type="ECO:0000313" key="6">
    <source>
        <dbReference type="EMBL" id="MDH7958963.1"/>
    </source>
</evidence>
<dbReference type="SUPFAM" id="SSF64288">
    <property type="entry name" value="Chorismate lyase-like"/>
    <property type="match status" value="1"/>
</dbReference>
<evidence type="ECO:0000256" key="2">
    <source>
        <dbReference type="ARBA" id="ARBA00023125"/>
    </source>
</evidence>
<evidence type="ECO:0000313" key="10">
    <source>
        <dbReference type="Proteomes" id="UP000504756"/>
    </source>
</evidence>
<keyword evidence="1" id="KW-0805">Transcription regulation</keyword>
<dbReference type="OMA" id="EPVEWVR"/>
<evidence type="ECO:0000259" key="4">
    <source>
        <dbReference type="PROSITE" id="PS50949"/>
    </source>
</evidence>
<dbReference type="GO" id="GO:0003677">
    <property type="term" value="F:DNA binding"/>
    <property type="evidence" value="ECO:0007669"/>
    <property type="project" value="UniProtKB-KW"/>
</dbReference>
<dbReference type="PRINTS" id="PR00035">
    <property type="entry name" value="HTHGNTR"/>
</dbReference>
<feature type="domain" description="HTH gntR-type" evidence="4">
    <location>
        <begin position="6"/>
        <end position="74"/>
    </location>
</feature>
<dbReference type="PATRIC" id="fig|1363.32.peg.905"/>
<dbReference type="RefSeq" id="WP_004256827.1">
    <property type="nucleotide sequence ID" value="NZ_AP026069.1"/>
</dbReference>
<dbReference type="Proteomes" id="UP001157396">
    <property type="component" value="Unassembled WGS sequence"/>
</dbReference>
<evidence type="ECO:0000313" key="5">
    <source>
        <dbReference type="EMBL" id="GFO52329.1"/>
    </source>
</evidence>
<dbReference type="Proteomes" id="UP000504756">
    <property type="component" value="Unassembled WGS sequence"/>
</dbReference>
<dbReference type="InterPro" id="IPR036390">
    <property type="entry name" value="WH_DNA-bd_sf"/>
</dbReference>
<dbReference type="InterPro" id="IPR011663">
    <property type="entry name" value="UTRA"/>
</dbReference>
<reference evidence="5 10" key="2">
    <citation type="submission" date="2020-06" db="EMBL/GenBank/DDBJ databases">
        <title>Draft genome sequence of Lactic acid bacteria from Okinawan-style tofu.</title>
        <authorList>
            <person name="Takara I."/>
            <person name="Ikematsu S."/>
        </authorList>
    </citation>
    <scope>NUCLEOTIDE SEQUENCE [LARGE SCALE GENOMIC DNA]</scope>
    <source>
        <strain evidence="10">lg38</strain>
        <strain evidence="5">Lg38</strain>
    </source>
</reference>
<dbReference type="SMART" id="SM00345">
    <property type="entry name" value="HTH_GNTR"/>
    <property type="match status" value="1"/>
</dbReference>
<evidence type="ECO:0000256" key="3">
    <source>
        <dbReference type="ARBA" id="ARBA00023163"/>
    </source>
</evidence>
<dbReference type="GeneID" id="61074145"/>
<dbReference type="PROSITE" id="PS50949">
    <property type="entry name" value="HTH_GNTR"/>
    <property type="match status" value="1"/>
</dbReference>
<dbReference type="Pfam" id="PF07702">
    <property type="entry name" value="UTRA"/>
    <property type="match status" value="1"/>
</dbReference>
<evidence type="ECO:0000313" key="9">
    <source>
        <dbReference type="Proteomes" id="UP000181969"/>
    </source>
</evidence>
<dbReference type="PANTHER" id="PTHR44846">
    <property type="entry name" value="MANNOSYL-D-GLYCERATE TRANSPORT/METABOLISM SYSTEM REPRESSOR MNGR-RELATED"/>
    <property type="match status" value="1"/>
</dbReference>
<dbReference type="SMART" id="SM00866">
    <property type="entry name" value="UTRA"/>
    <property type="match status" value="1"/>
</dbReference>
<keyword evidence="2" id="KW-0238">DNA-binding</keyword>
<dbReference type="PANTHER" id="PTHR44846:SF1">
    <property type="entry name" value="MANNOSYL-D-GLYCERATE TRANSPORT_METABOLISM SYSTEM REPRESSOR MNGR-RELATED"/>
    <property type="match status" value="1"/>
</dbReference>
<dbReference type="Proteomes" id="UP000181969">
    <property type="component" value="Unassembled WGS sequence"/>
</dbReference>
<dbReference type="OrthoDB" id="9815017at2"/>
<dbReference type="eggNOG" id="COG2188">
    <property type="taxonomic scope" value="Bacteria"/>
</dbReference>
<dbReference type="SUPFAM" id="SSF46785">
    <property type="entry name" value="Winged helix' DNA-binding domain"/>
    <property type="match status" value="1"/>
</dbReference>
<sequence>MQRSNVPNYIRIHDAIKEEVEKAVWKIGERLPSERDLAERFGVSRMTARQAVTSLVEEGILERRVGSGTYVASRRVREKMRGTTSFTEIITAQGKTPSTEVLSYLKTLPNEVECEKLEISKEQTIIRMERVRYADQVPICYEVASIPYDVVKSFEKKNITSNFFNTLTQAGYEIERSQQIISAKKVSTEVAEYLKIKSGDAILGLTQISYLADGRAFEYVLSQYVGDRFEFYLER</sequence>